<keyword evidence="10 15" id="KW-1278">Translocase</keyword>
<dbReference type="GO" id="GO:0050661">
    <property type="term" value="F:NADP binding"/>
    <property type="evidence" value="ECO:0007669"/>
    <property type="project" value="InterPro"/>
</dbReference>
<dbReference type="EC" id="7.1.1.1" evidence="4 15"/>
<evidence type="ECO:0000259" key="17">
    <source>
        <dbReference type="Pfam" id="PF02233"/>
    </source>
</evidence>
<evidence type="ECO:0000256" key="15">
    <source>
        <dbReference type="PIRNR" id="PIRNR000204"/>
    </source>
</evidence>
<evidence type="ECO:0000256" key="2">
    <source>
        <dbReference type="ARBA" id="ARBA00004429"/>
    </source>
</evidence>
<evidence type="ECO:0000256" key="1">
    <source>
        <dbReference type="ARBA" id="ARBA00003943"/>
    </source>
</evidence>
<evidence type="ECO:0000256" key="14">
    <source>
        <dbReference type="ARBA" id="ARBA00048202"/>
    </source>
</evidence>
<organism evidence="18 19">
    <name type="scientific">Pengzhenrongella sicca</name>
    <dbReference type="NCBI Taxonomy" id="2819238"/>
    <lineage>
        <taxon>Bacteria</taxon>
        <taxon>Bacillati</taxon>
        <taxon>Actinomycetota</taxon>
        <taxon>Actinomycetes</taxon>
        <taxon>Micrococcales</taxon>
        <taxon>Pengzhenrongella</taxon>
    </lineage>
</organism>
<dbReference type="RefSeq" id="WP_227423134.1">
    <property type="nucleotide sequence ID" value="NZ_CP071868.1"/>
</dbReference>
<dbReference type="PIRSF" id="PIRSF000204">
    <property type="entry name" value="PNTB"/>
    <property type="match status" value="1"/>
</dbReference>
<feature type="transmembrane region" description="Helical" evidence="16">
    <location>
        <begin position="70"/>
        <end position="90"/>
    </location>
</feature>
<feature type="transmembrane region" description="Helical" evidence="16">
    <location>
        <begin position="201"/>
        <end position="221"/>
    </location>
</feature>
<evidence type="ECO:0000256" key="5">
    <source>
        <dbReference type="ARBA" id="ARBA00014581"/>
    </source>
</evidence>
<reference evidence="18" key="1">
    <citation type="submission" date="2021-03" db="EMBL/GenBank/DDBJ databases">
        <title>Pengzhenrongella sicca gen. nov., sp. nov., a new member of suborder Micrococcineae isolated from High-Arctic tundra soil.</title>
        <authorList>
            <person name="Peng F."/>
        </authorList>
    </citation>
    <scope>NUCLEOTIDE SEQUENCE</scope>
    <source>
        <strain evidence="18">LRZ-2</strain>
    </source>
</reference>
<feature type="transmembrane region" description="Helical" evidence="16">
    <location>
        <begin position="177"/>
        <end position="195"/>
    </location>
</feature>
<comment type="similarity">
    <text evidence="3 15">Belongs to the PNT beta subunit family.</text>
</comment>
<feature type="transmembrane region" description="Helical" evidence="16">
    <location>
        <begin position="102"/>
        <end position="123"/>
    </location>
</feature>
<dbReference type="EMBL" id="CP071868">
    <property type="protein sequence ID" value="QTE28884.1"/>
    <property type="molecule type" value="Genomic_DNA"/>
</dbReference>
<protein>
    <recommendedName>
        <fullName evidence="5 15">NAD(P) transhydrogenase subunit beta</fullName>
        <ecNumber evidence="4 15">7.1.1.1</ecNumber>
    </recommendedName>
    <alternativeName>
        <fullName evidence="15">Nicotinamide nucleotide transhydrogenase subunit beta</fullName>
    </alternativeName>
</protein>
<evidence type="ECO:0000256" key="6">
    <source>
        <dbReference type="ARBA" id="ARBA00022475"/>
    </source>
</evidence>
<dbReference type="GO" id="GO:0008750">
    <property type="term" value="F:proton-translocating NAD(P)+ transhydrogenase activity"/>
    <property type="evidence" value="ECO:0007669"/>
    <property type="project" value="UniProtKB-EC"/>
</dbReference>
<feature type="transmembrane region" description="Helical" evidence="16">
    <location>
        <begin position="129"/>
        <end position="156"/>
    </location>
</feature>
<keyword evidence="6 15" id="KW-1003">Cell membrane</keyword>
<dbReference type="SUPFAM" id="SSF52467">
    <property type="entry name" value="DHS-like NAD/FAD-binding domain"/>
    <property type="match status" value="1"/>
</dbReference>
<gene>
    <name evidence="18" type="ORF">J4E96_16375</name>
</gene>
<dbReference type="Gene3D" id="3.40.50.1220">
    <property type="entry name" value="TPP-binding domain"/>
    <property type="match status" value="1"/>
</dbReference>
<accession>A0A8A4ZAJ3</accession>
<evidence type="ECO:0000256" key="4">
    <source>
        <dbReference type="ARBA" id="ARBA00012943"/>
    </source>
</evidence>
<dbReference type="InterPro" id="IPR029035">
    <property type="entry name" value="DHS-like_NAD/FAD-binding_dom"/>
</dbReference>
<keyword evidence="12 15" id="KW-0520">NAD</keyword>
<dbReference type="PANTHER" id="PTHR44758:SF1">
    <property type="entry name" value="NAD(P) TRANSHYDROGENASE SUBUNIT BETA"/>
    <property type="match status" value="1"/>
</dbReference>
<comment type="function">
    <text evidence="1 15">The transhydrogenation between NADH and NADP is coupled to respiration and ATP hydrolysis and functions as a proton pump across the membrane.</text>
</comment>
<comment type="catalytic activity">
    <reaction evidence="14 15">
        <text>NAD(+) + NADPH + H(+)(in) = NADH + NADP(+) + H(+)(out)</text>
        <dbReference type="Rhea" id="RHEA:47992"/>
        <dbReference type="ChEBI" id="CHEBI:15378"/>
        <dbReference type="ChEBI" id="CHEBI:57540"/>
        <dbReference type="ChEBI" id="CHEBI:57783"/>
        <dbReference type="ChEBI" id="CHEBI:57945"/>
        <dbReference type="ChEBI" id="CHEBI:58349"/>
        <dbReference type="EC" id="7.1.1.1"/>
    </reaction>
</comment>
<evidence type="ECO:0000256" key="9">
    <source>
        <dbReference type="ARBA" id="ARBA00022857"/>
    </source>
</evidence>
<dbReference type="PANTHER" id="PTHR44758">
    <property type="entry name" value="NAD(P) TRANSHYDROGENASE SUBUNIT BETA"/>
    <property type="match status" value="1"/>
</dbReference>
<feature type="transmembrane region" description="Helical" evidence="16">
    <location>
        <begin position="228"/>
        <end position="246"/>
    </location>
</feature>
<keyword evidence="11 16" id="KW-1133">Transmembrane helix</keyword>
<evidence type="ECO:0000256" key="11">
    <source>
        <dbReference type="ARBA" id="ARBA00022989"/>
    </source>
</evidence>
<dbReference type="GO" id="GO:0005886">
    <property type="term" value="C:plasma membrane"/>
    <property type="evidence" value="ECO:0007669"/>
    <property type="project" value="UniProtKB-SubCell"/>
</dbReference>
<dbReference type="KEGG" id="psic:J4E96_16375"/>
<evidence type="ECO:0000256" key="16">
    <source>
        <dbReference type="SAM" id="Phobius"/>
    </source>
</evidence>
<keyword evidence="7 15" id="KW-0997">Cell inner membrane</keyword>
<keyword evidence="9 15" id="KW-0521">NADP</keyword>
<dbReference type="InterPro" id="IPR012136">
    <property type="entry name" value="NADH_DH_b"/>
</dbReference>
<dbReference type="InterPro" id="IPR034300">
    <property type="entry name" value="PNTB-like"/>
</dbReference>
<name>A0A8A4ZAJ3_9MICO</name>
<evidence type="ECO:0000313" key="18">
    <source>
        <dbReference type="EMBL" id="QTE28884.1"/>
    </source>
</evidence>
<comment type="subcellular location">
    <subcellularLocation>
        <location evidence="2">Cell inner membrane</location>
        <topology evidence="2">Multi-pass membrane protein</topology>
    </subcellularLocation>
</comment>
<feature type="domain" description="NADP transhydrogenase beta-like" evidence="17">
    <location>
        <begin position="10"/>
        <end position="474"/>
    </location>
</feature>
<proteinExistence type="inferred from homology"/>
<dbReference type="Proteomes" id="UP000663937">
    <property type="component" value="Chromosome"/>
</dbReference>
<evidence type="ECO:0000256" key="10">
    <source>
        <dbReference type="ARBA" id="ARBA00022967"/>
    </source>
</evidence>
<dbReference type="Pfam" id="PF02233">
    <property type="entry name" value="PNTB"/>
    <property type="match status" value="1"/>
</dbReference>
<evidence type="ECO:0000256" key="3">
    <source>
        <dbReference type="ARBA" id="ARBA00007919"/>
    </source>
</evidence>
<feature type="transmembrane region" description="Helical" evidence="16">
    <location>
        <begin position="252"/>
        <end position="272"/>
    </location>
</feature>
<keyword evidence="13 15" id="KW-0472">Membrane</keyword>
<keyword evidence="19" id="KW-1185">Reference proteome</keyword>
<sequence length="481" mass="48250">MSALEIAARLVYLGAAVCFVLGLHLMRSPATARRGNLLSAAGMTAAIAVTIALLAAGGTAAEGGDVSVSGWAWVALISGLVVGSVAGLVSARRVQMTAMPQLVSIFNAVGGGAAALVGIVDFVRLSGEGAAITASFSIPVVLDVIIGSVTFSGSLIAAGKLQGWISGAPITFRGSRALNIFSAVVALAGGAGLVWGQGNAYLLAAVIVGALAFGVLMVLPIGGADMPVVISLLNAFTGLAVAMAGFVIGNQILIIAGALVGASGTILTKLMADAMNRSVIAIMIGGFGTGDGAGGEAVAGVAGADVRRVDADDVAIQLAYATKVIIVPGYGLAAAQAQRECGELGALLTERGITVLYAIHPVAGRMPGHMNVLLAEADVPYTQLIEMEEINPEFATCDVALVVGANDVTNPAARRTGNAISGMPILDVDKARSVVVIKRSLGHGYAGLDNELYGQPQTGMLFADAKKGLAQVLAAVKTLVA</sequence>
<evidence type="ECO:0000256" key="8">
    <source>
        <dbReference type="ARBA" id="ARBA00022692"/>
    </source>
</evidence>
<evidence type="ECO:0000313" key="19">
    <source>
        <dbReference type="Proteomes" id="UP000663937"/>
    </source>
</evidence>
<dbReference type="AlphaFoldDB" id="A0A8A4ZAJ3"/>
<evidence type="ECO:0000256" key="12">
    <source>
        <dbReference type="ARBA" id="ARBA00023027"/>
    </source>
</evidence>
<evidence type="ECO:0000256" key="7">
    <source>
        <dbReference type="ARBA" id="ARBA00022519"/>
    </source>
</evidence>
<keyword evidence="8 16" id="KW-0812">Transmembrane</keyword>
<feature type="transmembrane region" description="Helical" evidence="16">
    <location>
        <begin position="37"/>
        <end position="58"/>
    </location>
</feature>
<feature type="transmembrane region" description="Helical" evidence="16">
    <location>
        <begin position="6"/>
        <end position="25"/>
    </location>
</feature>
<evidence type="ECO:0000256" key="13">
    <source>
        <dbReference type="ARBA" id="ARBA00023136"/>
    </source>
</evidence>